<protein>
    <submittedName>
        <fullName evidence="2">Uncharacterized protein</fullName>
    </submittedName>
</protein>
<evidence type="ECO:0000256" key="1">
    <source>
        <dbReference type="SAM" id="SignalP"/>
    </source>
</evidence>
<dbReference type="EMBL" id="GEDC01020971">
    <property type="protein sequence ID" value="JAS16327.1"/>
    <property type="molecule type" value="Transcribed_RNA"/>
</dbReference>
<reference evidence="2" key="1">
    <citation type="submission" date="2015-12" db="EMBL/GenBank/DDBJ databases">
        <title>De novo transcriptome assembly of four potential Pierce s Disease insect vectors from Arizona vineyards.</title>
        <authorList>
            <person name="Tassone E.E."/>
        </authorList>
    </citation>
    <scope>NUCLEOTIDE SEQUENCE</scope>
</reference>
<evidence type="ECO:0000313" key="2">
    <source>
        <dbReference type="EMBL" id="JAS16327.1"/>
    </source>
</evidence>
<gene>
    <name evidence="2" type="ORF">g.2771</name>
</gene>
<sequence>MINLDLCLLPLLLLFSFLNILNTEARLQFISKQNESQELPHWENRTNELPIFSSLKSVLQFLEKPPYSSLQPTQKILSAFDSICMSRNPFFSRDRRKAFISIESNHRTTMDIISKRLAKRIGASFLKNPPNCLAPYRSLLLNGTPLCKAFFDLGLYAIAHRVKLLWNRWTTVTKGYWIDQLIYTISRKDELPPEGSPVYNWPKDLLVPDLTVFLYVPGEVTVQNMSTRAPNSWRNKCLDIINKIKLINVNVVNTAQGMNRAMEDIEDLINTKLSTNFHIPLLGDTDPLVREPM</sequence>
<dbReference type="InterPro" id="IPR027417">
    <property type="entry name" value="P-loop_NTPase"/>
</dbReference>
<dbReference type="SUPFAM" id="SSF52540">
    <property type="entry name" value="P-loop containing nucleoside triphosphate hydrolases"/>
    <property type="match status" value="1"/>
</dbReference>
<dbReference type="Gene3D" id="3.40.50.300">
    <property type="entry name" value="P-loop containing nucleotide triphosphate hydrolases"/>
    <property type="match status" value="1"/>
</dbReference>
<name>A0A1B6CSI0_9HEMI</name>
<feature type="signal peptide" evidence="1">
    <location>
        <begin position="1"/>
        <end position="25"/>
    </location>
</feature>
<feature type="chain" id="PRO_5008580643" evidence="1">
    <location>
        <begin position="26"/>
        <end position="293"/>
    </location>
</feature>
<organism evidence="2">
    <name type="scientific">Clastoptera arizonana</name>
    <name type="common">Arizona spittle bug</name>
    <dbReference type="NCBI Taxonomy" id="38151"/>
    <lineage>
        <taxon>Eukaryota</taxon>
        <taxon>Metazoa</taxon>
        <taxon>Ecdysozoa</taxon>
        <taxon>Arthropoda</taxon>
        <taxon>Hexapoda</taxon>
        <taxon>Insecta</taxon>
        <taxon>Pterygota</taxon>
        <taxon>Neoptera</taxon>
        <taxon>Paraneoptera</taxon>
        <taxon>Hemiptera</taxon>
        <taxon>Auchenorrhyncha</taxon>
        <taxon>Cercopoidea</taxon>
        <taxon>Clastopteridae</taxon>
        <taxon>Clastoptera</taxon>
    </lineage>
</organism>
<dbReference type="AlphaFoldDB" id="A0A1B6CSI0"/>
<proteinExistence type="predicted"/>
<keyword evidence="1" id="KW-0732">Signal</keyword>
<accession>A0A1B6CSI0</accession>